<organism evidence="2 3">
    <name type="scientific">Streptomyces roseus</name>
    <dbReference type="NCBI Taxonomy" id="66430"/>
    <lineage>
        <taxon>Bacteria</taxon>
        <taxon>Bacillati</taxon>
        <taxon>Actinomycetota</taxon>
        <taxon>Actinomycetes</taxon>
        <taxon>Kitasatosporales</taxon>
        <taxon>Streptomycetaceae</taxon>
        <taxon>Streptomyces</taxon>
    </lineage>
</organism>
<dbReference type="AlphaFoldDB" id="A0A0J6XY01"/>
<dbReference type="EMBL" id="LFML01000006">
    <property type="protein sequence ID" value="KMO99628.1"/>
    <property type="molecule type" value="Genomic_DNA"/>
</dbReference>
<feature type="region of interest" description="Disordered" evidence="1">
    <location>
        <begin position="1"/>
        <end position="23"/>
    </location>
</feature>
<dbReference type="Proteomes" id="UP000035932">
    <property type="component" value="Unassembled WGS sequence"/>
</dbReference>
<name>A0A0J6XY01_9ACTN</name>
<comment type="caution">
    <text evidence="2">The sequence shown here is derived from an EMBL/GenBank/DDBJ whole genome shotgun (WGS) entry which is preliminary data.</text>
</comment>
<gene>
    <name evidence="2" type="ORF">ACS04_01190</name>
</gene>
<dbReference type="OrthoDB" id="3432250at2"/>
<sequence>MPGQQKRKRSRERAHRRAAAVPGHWEPLFSTQEQTELKEYVRRLAAERGISPECVRIDQFCGRLTHPTSYRVSVFVPEGSA</sequence>
<evidence type="ECO:0000256" key="1">
    <source>
        <dbReference type="SAM" id="MobiDB-lite"/>
    </source>
</evidence>
<reference evidence="2 3" key="1">
    <citation type="submission" date="2015-06" db="EMBL/GenBank/DDBJ databases">
        <title>Recapitulation of the evolution of biosynthetic gene clusters reveals hidden chemical diversity on bacterial genomes.</title>
        <authorList>
            <person name="Cruz-Morales P."/>
            <person name="Martinez-Guerrero C."/>
            <person name="Morales-Escalante M.A."/>
            <person name="Yanez-Guerra L.A."/>
            <person name="Kopp J.F."/>
            <person name="Feldmann J."/>
            <person name="Ramos-Aboites H.E."/>
            <person name="Barona-Gomez F."/>
        </authorList>
    </citation>
    <scope>NUCLEOTIDE SEQUENCE [LARGE SCALE GENOMIC DNA]</scope>
    <source>
        <strain evidence="2 3">ATCC 31245</strain>
    </source>
</reference>
<dbReference type="PATRIC" id="fig|66430.4.peg.5533"/>
<proteinExistence type="predicted"/>
<evidence type="ECO:0000313" key="3">
    <source>
        <dbReference type="Proteomes" id="UP000035932"/>
    </source>
</evidence>
<accession>A0A0J6XY01</accession>
<feature type="compositionally biased region" description="Basic residues" evidence="1">
    <location>
        <begin position="1"/>
        <end position="18"/>
    </location>
</feature>
<keyword evidence="3" id="KW-1185">Reference proteome</keyword>
<evidence type="ECO:0000313" key="2">
    <source>
        <dbReference type="EMBL" id="KMO99628.1"/>
    </source>
</evidence>
<protein>
    <submittedName>
        <fullName evidence="2">Uncharacterized protein</fullName>
    </submittedName>
</protein>
<dbReference type="RefSeq" id="WP_048474544.1">
    <property type="nucleotide sequence ID" value="NZ_JBIRUD010000002.1"/>
</dbReference>